<dbReference type="Proteomes" id="UP000269721">
    <property type="component" value="Unassembled WGS sequence"/>
</dbReference>
<feature type="compositionally biased region" description="Basic and acidic residues" evidence="1">
    <location>
        <begin position="169"/>
        <end position="179"/>
    </location>
</feature>
<name>A0A4P9WIX5_9FUNG</name>
<dbReference type="EMBL" id="KZ994504">
    <property type="protein sequence ID" value="RKO92764.1"/>
    <property type="molecule type" value="Genomic_DNA"/>
</dbReference>
<feature type="region of interest" description="Disordered" evidence="1">
    <location>
        <begin position="1"/>
        <end position="34"/>
    </location>
</feature>
<protein>
    <submittedName>
        <fullName evidence="2">Uncharacterized protein</fullName>
    </submittedName>
</protein>
<evidence type="ECO:0000313" key="3">
    <source>
        <dbReference type="Proteomes" id="UP000269721"/>
    </source>
</evidence>
<feature type="region of interest" description="Disordered" evidence="1">
    <location>
        <begin position="139"/>
        <end position="179"/>
    </location>
</feature>
<evidence type="ECO:0000313" key="2">
    <source>
        <dbReference type="EMBL" id="RKO92764.1"/>
    </source>
</evidence>
<reference evidence="3" key="1">
    <citation type="journal article" date="2018" name="Nat. Microbiol.">
        <title>Leveraging single-cell genomics to expand the fungal tree of life.</title>
        <authorList>
            <person name="Ahrendt S.R."/>
            <person name="Quandt C.A."/>
            <person name="Ciobanu D."/>
            <person name="Clum A."/>
            <person name="Salamov A."/>
            <person name="Andreopoulos B."/>
            <person name="Cheng J.F."/>
            <person name="Woyke T."/>
            <person name="Pelin A."/>
            <person name="Henrissat B."/>
            <person name="Reynolds N.K."/>
            <person name="Benny G.L."/>
            <person name="Smith M.E."/>
            <person name="James T.Y."/>
            <person name="Grigoriev I.V."/>
        </authorList>
    </citation>
    <scope>NUCLEOTIDE SEQUENCE [LARGE SCALE GENOMIC DNA]</scope>
</reference>
<evidence type="ECO:0000256" key="1">
    <source>
        <dbReference type="SAM" id="MobiDB-lite"/>
    </source>
</evidence>
<sequence length="247" mass="27050">MIGPRYSLATRPAVSGRRDASRHRGSLGTRRAAHEMASPTPLAFAFQRRAFLLSPWLCSKTRHRAAGVYMCSPSVRGRRHMRKVGQLHLSGYRLNAAQIQALAALQTSVNYPTRLELPKGLSPDDRDRELRSRLNPVGAVRAEGGPGRNLHPLNSVPIRGCPEGQGASEGDRKPSVTHDFSECTGHFEVGGEYAIVDGKIVERPIQWLQGVPEHSLQCRKERIRDPPQSLAAESLQQGQSGEGALVS</sequence>
<gene>
    <name evidence="2" type="ORF">BDK51DRAFT_46964</name>
</gene>
<proteinExistence type="predicted"/>
<dbReference type="AlphaFoldDB" id="A0A4P9WIX5"/>
<keyword evidence="3" id="KW-1185">Reference proteome</keyword>
<feature type="region of interest" description="Disordered" evidence="1">
    <location>
        <begin position="219"/>
        <end position="247"/>
    </location>
</feature>
<organism evidence="2 3">
    <name type="scientific">Blyttiomyces helicus</name>
    <dbReference type="NCBI Taxonomy" id="388810"/>
    <lineage>
        <taxon>Eukaryota</taxon>
        <taxon>Fungi</taxon>
        <taxon>Fungi incertae sedis</taxon>
        <taxon>Chytridiomycota</taxon>
        <taxon>Chytridiomycota incertae sedis</taxon>
        <taxon>Chytridiomycetes</taxon>
        <taxon>Chytridiomycetes incertae sedis</taxon>
        <taxon>Blyttiomyces</taxon>
    </lineage>
</organism>
<accession>A0A4P9WIX5</accession>